<dbReference type="PANTHER" id="PTHR32071:SF121">
    <property type="entry name" value="SIGMA L-DEPENDENT TRANSCRIPTIONAL REGULATOR YQIR-RELATED"/>
    <property type="match status" value="1"/>
</dbReference>
<dbReference type="EMBL" id="JAAWWL010000001">
    <property type="protein sequence ID" value="NKI31715.1"/>
    <property type="molecule type" value="Genomic_DNA"/>
</dbReference>
<dbReference type="InterPro" id="IPR025662">
    <property type="entry name" value="Sigma_54_int_dom_ATP-bd_1"/>
</dbReference>
<keyword evidence="3" id="KW-0805">Transcription regulation</keyword>
<keyword evidence="5" id="KW-0804">Transcription</keyword>
<dbReference type="PROSITE" id="PS00675">
    <property type="entry name" value="SIGMA54_INTERACT_1"/>
    <property type="match status" value="1"/>
</dbReference>
<dbReference type="SMART" id="SM00382">
    <property type="entry name" value="AAA"/>
    <property type="match status" value="1"/>
</dbReference>
<dbReference type="Pfam" id="PF25601">
    <property type="entry name" value="AAA_lid_14"/>
    <property type="match status" value="1"/>
</dbReference>
<keyword evidence="1" id="KW-0547">Nucleotide-binding</keyword>
<evidence type="ECO:0000256" key="1">
    <source>
        <dbReference type="ARBA" id="ARBA00022741"/>
    </source>
</evidence>
<evidence type="ECO:0000256" key="2">
    <source>
        <dbReference type="ARBA" id="ARBA00022840"/>
    </source>
</evidence>
<dbReference type="PRINTS" id="PR01590">
    <property type="entry name" value="HTHFIS"/>
</dbReference>
<dbReference type="Gene3D" id="1.10.8.60">
    <property type="match status" value="1"/>
</dbReference>
<dbReference type="PROSITE" id="PS00676">
    <property type="entry name" value="SIGMA54_INTERACT_2"/>
    <property type="match status" value="1"/>
</dbReference>
<dbReference type="InterPro" id="IPR027417">
    <property type="entry name" value="P-loop_NTPase"/>
</dbReference>
<proteinExistence type="predicted"/>
<dbReference type="InterPro" id="IPR003593">
    <property type="entry name" value="AAA+_ATPase"/>
</dbReference>
<sequence length="424" mass="48149">MENVQAIKQRFELIGNDEKFNRALGKAMQVAPTDISVLVTGESGVGKESIPKIIHSLSHRKHAKYIAVNCGAIPEGTIDSELFGHEKGAFTGATQTRSGYFEVADGGTIFLDEVGELPLTTQVRLLRVLENGEFLKVGSSQVQKTDVRIVAATNIKMFEAIKNEKFREDLYYRLSTVEINIPPLRERQNDIHLLFRKFASDFGQKYKMPTIRLTDDAIDLLLKFRWPGNIRQLRNIAEQISVLEENRTVNAAVLHSYLPASASSSNLPAVVGAQKAQGDFSNEREILYKVLFDMKGDLNDLKKLTLELLNNNDTNKVQEENETLIRKIYGNGEEEFEKQPASEAEVLHLPEPILEQETYSRPEPEDRYHFAEEIEEEETLSLQEKEIELIKKALERNRGKRKAAAAELGISERTLYRKIKQYDL</sequence>
<evidence type="ECO:0000313" key="8">
    <source>
        <dbReference type="Proteomes" id="UP000718451"/>
    </source>
</evidence>
<keyword evidence="2" id="KW-0067">ATP-binding</keyword>
<feature type="domain" description="Sigma-54 factor interaction" evidence="6">
    <location>
        <begin position="13"/>
        <end position="242"/>
    </location>
</feature>
<dbReference type="InterPro" id="IPR025943">
    <property type="entry name" value="Sigma_54_int_dom_ATP-bd_2"/>
</dbReference>
<organism evidence="7 8">
    <name type="scientific">Croceivirga thetidis</name>
    <dbReference type="NCBI Taxonomy" id="2721623"/>
    <lineage>
        <taxon>Bacteria</taxon>
        <taxon>Pseudomonadati</taxon>
        <taxon>Bacteroidota</taxon>
        <taxon>Flavobacteriia</taxon>
        <taxon>Flavobacteriales</taxon>
        <taxon>Flavobacteriaceae</taxon>
        <taxon>Croceivirga</taxon>
    </lineage>
</organism>
<evidence type="ECO:0000256" key="4">
    <source>
        <dbReference type="ARBA" id="ARBA00023125"/>
    </source>
</evidence>
<accession>A0ABX1GP68</accession>
<keyword evidence="8" id="KW-1185">Reference proteome</keyword>
<dbReference type="Proteomes" id="UP000718451">
    <property type="component" value="Unassembled WGS sequence"/>
</dbReference>
<dbReference type="InterPro" id="IPR009057">
    <property type="entry name" value="Homeodomain-like_sf"/>
</dbReference>
<dbReference type="Gene3D" id="3.40.50.300">
    <property type="entry name" value="P-loop containing nucleotide triphosphate hydrolases"/>
    <property type="match status" value="1"/>
</dbReference>
<evidence type="ECO:0000256" key="3">
    <source>
        <dbReference type="ARBA" id="ARBA00023015"/>
    </source>
</evidence>
<dbReference type="InterPro" id="IPR002197">
    <property type="entry name" value="HTH_Fis"/>
</dbReference>
<comment type="caution">
    <text evidence="7">The sequence shown here is derived from an EMBL/GenBank/DDBJ whole genome shotgun (WGS) entry which is preliminary data.</text>
</comment>
<dbReference type="CDD" id="cd00009">
    <property type="entry name" value="AAA"/>
    <property type="match status" value="1"/>
</dbReference>
<dbReference type="InterPro" id="IPR058031">
    <property type="entry name" value="AAA_lid_NorR"/>
</dbReference>
<reference evidence="7 8" key="1">
    <citation type="submission" date="2020-04" db="EMBL/GenBank/DDBJ databases">
        <authorList>
            <person name="Yoon J."/>
        </authorList>
    </citation>
    <scope>NUCLEOTIDE SEQUENCE [LARGE SCALE GENOMIC DNA]</scope>
    <source>
        <strain evidence="7 8">DJ-13</strain>
    </source>
</reference>
<dbReference type="Pfam" id="PF02954">
    <property type="entry name" value="HTH_8"/>
    <property type="match status" value="1"/>
</dbReference>
<evidence type="ECO:0000259" key="6">
    <source>
        <dbReference type="PROSITE" id="PS50045"/>
    </source>
</evidence>
<dbReference type="Pfam" id="PF00158">
    <property type="entry name" value="Sigma54_activat"/>
    <property type="match status" value="1"/>
</dbReference>
<dbReference type="Gene3D" id="1.10.10.60">
    <property type="entry name" value="Homeodomain-like"/>
    <property type="match status" value="1"/>
</dbReference>
<protein>
    <submittedName>
        <fullName evidence="7">Sigma-54-dependent Fis family transcriptional regulator</fullName>
    </submittedName>
</protein>
<dbReference type="InterPro" id="IPR002078">
    <property type="entry name" value="Sigma_54_int"/>
</dbReference>
<dbReference type="RefSeq" id="WP_168551869.1">
    <property type="nucleotide sequence ID" value="NZ_JAAWWL010000001.1"/>
</dbReference>
<name>A0ABX1GP68_9FLAO</name>
<dbReference type="PROSITE" id="PS50045">
    <property type="entry name" value="SIGMA54_INTERACT_4"/>
    <property type="match status" value="1"/>
</dbReference>
<evidence type="ECO:0000256" key="5">
    <source>
        <dbReference type="ARBA" id="ARBA00023163"/>
    </source>
</evidence>
<evidence type="ECO:0000313" key="7">
    <source>
        <dbReference type="EMBL" id="NKI31715.1"/>
    </source>
</evidence>
<keyword evidence="4" id="KW-0238">DNA-binding</keyword>
<dbReference type="PROSITE" id="PS00688">
    <property type="entry name" value="SIGMA54_INTERACT_3"/>
    <property type="match status" value="1"/>
</dbReference>
<dbReference type="PANTHER" id="PTHR32071">
    <property type="entry name" value="TRANSCRIPTIONAL REGULATORY PROTEIN"/>
    <property type="match status" value="1"/>
</dbReference>
<dbReference type="InterPro" id="IPR025944">
    <property type="entry name" value="Sigma_54_int_dom_CS"/>
</dbReference>
<dbReference type="SUPFAM" id="SSF52540">
    <property type="entry name" value="P-loop containing nucleoside triphosphate hydrolases"/>
    <property type="match status" value="1"/>
</dbReference>
<dbReference type="SUPFAM" id="SSF46689">
    <property type="entry name" value="Homeodomain-like"/>
    <property type="match status" value="1"/>
</dbReference>
<gene>
    <name evidence="7" type="ORF">HCU67_07130</name>
</gene>